<dbReference type="PANTHER" id="PTHR31087:SF22">
    <property type="entry name" value="PROTEIN LURP-ONE-RELATED 8"/>
    <property type="match status" value="1"/>
</dbReference>
<feature type="compositionally biased region" description="Polar residues" evidence="2">
    <location>
        <begin position="18"/>
        <end position="29"/>
    </location>
</feature>
<dbReference type="SUPFAM" id="SSF54518">
    <property type="entry name" value="Tubby C-terminal domain-like"/>
    <property type="match status" value="1"/>
</dbReference>
<feature type="compositionally biased region" description="Polar residues" evidence="2">
    <location>
        <begin position="63"/>
        <end position="77"/>
    </location>
</feature>
<name>A0AAQ3K4R6_9LILI</name>
<feature type="region of interest" description="Disordered" evidence="2">
    <location>
        <begin position="160"/>
        <end position="183"/>
    </location>
</feature>
<dbReference type="AlphaFoldDB" id="A0AAQ3K4R6"/>
<feature type="compositionally biased region" description="Basic and acidic residues" evidence="2">
    <location>
        <begin position="160"/>
        <end position="173"/>
    </location>
</feature>
<dbReference type="InterPro" id="IPR038595">
    <property type="entry name" value="LOR_sf"/>
</dbReference>
<evidence type="ECO:0000256" key="1">
    <source>
        <dbReference type="ARBA" id="ARBA00005437"/>
    </source>
</evidence>
<comment type="similarity">
    <text evidence="1">Belongs to the LOR family.</text>
</comment>
<sequence length="433" mass="47495">MSSSRRHSADRSPLVRAQRQNTSFFSPNKASKESHKPSPNPCDNPSVSQSKQKKPRLVIPPSHASNANKTPPSIAKNSYSKGLLRKRVMVFCGLSIRLGTRGVDLFFRAMHGKHLVFYDDGESEVLDLNNEKFEWVEDEQQPPPGDLIRRLRRMSDKMEMTCSEGDKVDKTRDDEEVVSQRGRHGTFDHPGYKWRSLDLALSPPPSPVIFSSSAVAGLGELVPESMAKIHPSAGASAKAPSAACTGEWERAPVVLTVWRKSLLLNGNGFAVFDAKGNLAFRVDNYASGSKAEVLLMDGSGKPLLTIRRKKLSLGEHWLIYEGEEAANPRFAVKRHVNLLPSRALAQVTSCASAAIAKSSYKIEGSYSQRRCAVLDGEGRQLVEIKRKESAGGVAFGLDVFCLVVQPGFDASFAMAIVMLLEQMFGSRASLPNI</sequence>
<proteinExistence type="inferred from homology"/>
<dbReference type="Gene3D" id="2.40.160.200">
    <property type="entry name" value="LURP1-related"/>
    <property type="match status" value="1"/>
</dbReference>
<dbReference type="InterPro" id="IPR007612">
    <property type="entry name" value="LOR"/>
</dbReference>
<protein>
    <recommendedName>
        <fullName evidence="5">Protein LURP-one-related 8</fullName>
    </recommendedName>
</protein>
<evidence type="ECO:0000256" key="2">
    <source>
        <dbReference type="SAM" id="MobiDB-lite"/>
    </source>
</evidence>
<dbReference type="InterPro" id="IPR025659">
    <property type="entry name" value="Tubby-like_C"/>
</dbReference>
<dbReference type="Proteomes" id="UP001327560">
    <property type="component" value="Chromosome 3"/>
</dbReference>
<dbReference type="Pfam" id="PF04525">
    <property type="entry name" value="LOR"/>
    <property type="match status" value="1"/>
</dbReference>
<organism evidence="3 4">
    <name type="scientific">Canna indica</name>
    <name type="common">Indian-shot</name>
    <dbReference type="NCBI Taxonomy" id="4628"/>
    <lineage>
        <taxon>Eukaryota</taxon>
        <taxon>Viridiplantae</taxon>
        <taxon>Streptophyta</taxon>
        <taxon>Embryophyta</taxon>
        <taxon>Tracheophyta</taxon>
        <taxon>Spermatophyta</taxon>
        <taxon>Magnoliopsida</taxon>
        <taxon>Liliopsida</taxon>
        <taxon>Zingiberales</taxon>
        <taxon>Cannaceae</taxon>
        <taxon>Canna</taxon>
    </lineage>
</organism>
<feature type="compositionally biased region" description="Polar residues" evidence="2">
    <location>
        <begin position="41"/>
        <end position="50"/>
    </location>
</feature>
<accession>A0AAQ3K4R6</accession>
<reference evidence="3 4" key="1">
    <citation type="submission" date="2023-10" db="EMBL/GenBank/DDBJ databases">
        <title>Chromosome-scale genome assembly provides insights into flower coloration mechanisms of Canna indica.</title>
        <authorList>
            <person name="Li C."/>
        </authorList>
    </citation>
    <scope>NUCLEOTIDE SEQUENCE [LARGE SCALE GENOMIC DNA]</scope>
    <source>
        <tissue evidence="3">Flower</tissue>
    </source>
</reference>
<evidence type="ECO:0000313" key="3">
    <source>
        <dbReference type="EMBL" id="WOL01872.1"/>
    </source>
</evidence>
<dbReference type="PANTHER" id="PTHR31087">
    <property type="match status" value="1"/>
</dbReference>
<gene>
    <name evidence="3" type="ORF">Cni_G10591</name>
</gene>
<keyword evidence="4" id="KW-1185">Reference proteome</keyword>
<dbReference type="EMBL" id="CP136892">
    <property type="protein sequence ID" value="WOL01872.1"/>
    <property type="molecule type" value="Genomic_DNA"/>
</dbReference>
<evidence type="ECO:0008006" key="5">
    <source>
        <dbReference type="Google" id="ProtNLM"/>
    </source>
</evidence>
<evidence type="ECO:0000313" key="4">
    <source>
        <dbReference type="Proteomes" id="UP001327560"/>
    </source>
</evidence>
<feature type="region of interest" description="Disordered" evidence="2">
    <location>
        <begin position="1"/>
        <end position="77"/>
    </location>
</feature>